<keyword evidence="4 6" id="KW-0067">ATP-binding</keyword>
<dbReference type="Proteomes" id="UP000284657">
    <property type="component" value="Unassembled WGS sequence"/>
</dbReference>
<dbReference type="InterPro" id="IPR019821">
    <property type="entry name" value="Kinesin_motor_CS"/>
</dbReference>
<evidence type="ECO:0000256" key="5">
    <source>
        <dbReference type="ARBA" id="ARBA00023175"/>
    </source>
</evidence>
<comment type="caution">
    <text evidence="9">The sequence shown here is derived from an EMBL/GenBank/DDBJ whole genome shotgun (WGS) entry which is preliminary data.</text>
</comment>
<sequence length="354" mass="38930">QELRGNVRVFARTRPFLPSDHCDPNTALPVISCDFDGESLKLLRPGKSNAEPDTFGFSFDRVFPPAAGQDSVFEQVSEFVQSSLDGYHVCLFSYGQTGSGKTHTMQGSGNGQMRGIIPRAIEMILQQCEILKHQGWNYVIQVSFLEIYNETLKDLLAIKHNNDEKLSIKKEAKGGVYVPGLTMANVTALEQVEALMERASRARSVASTDMNAQSSRSHSVFTLHLQGVNDKDGVMLKGQLNLVDLAGSERASRSNVSGERLKETQAINKSLSCLADVFNAIGNKASHIPFRNSKLTYLLQSSLSGDGKTLMMVNLSPTLESASESLCSLRFAKQVNQCELGKPKRQIKSQKDRP</sequence>
<accession>A0A3F2RRB6</accession>
<dbReference type="InterPro" id="IPR027417">
    <property type="entry name" value="P-loop_NTPase"/>
</dbReference>
<dbReference type="GO" id="GO:0007018">
    <property type="term" value="P:microtubule-based movement"/>
    <property type="evidence" value="ECO:0007669"/>
    <property type="project" value="InterPro"/>
</dbReference>
<keyword evidence="2 7" id="KW-0493">Microtubule</keyword>
<dbReference type="InterPro" id="IPR036961">
    <property type="entry name" value="Kinesin_motor_dom_sf"/>
</dbReference>
<evidence type="ECO:0000313" key="10">
    <source>
        <dbReference type="EMBL" id="RLN67580.1"/>
    </source>
</evidence>
<dbReference type="OrthoDB" id="3176171at2759"/>
<dbReference type="SMART" id="SM00129">
    <property type="entry name" value="KISc"/>
    <property type="match status" value="1"/>
</dbReference>
<keyword evidence="5 6" id="KW-0505">Motor protein</keyword>
<dbReference type="PROSITE" id="PS50067">
    <property type="entry name" value="KINESIN_MOTOR_2"/>
    <property type="match status" value="1"/>
</dbReference>
<proteinExistence type="inferred from homology"/>
<dbReference type="InterPro" id="IPR001752">
    <property type="entry name" value="Kinesin_motor_dom"/>
</dbReference>
<dbReference type="EMBL" id="MBAD02000446">
    <property type="protein sequence ID" value="RLN67580.1"/>
    <property type="molecule type" value="Genomic_DNA"/>
</dbReference>
<dbReference type="GO" id="GO:0005524">
    <property type="term" value="F:ATP binding"/>
    <property type="evidence" value="ECO:0007669"/>
    <property type="project" value="UniProtKB-UniRule"/>
</dbReference>
<evidence type="ECO:0000313" key="9">
    <source>
        <dbReference type="EMBL" id="RLN62747.1"/>
    </source>
</evidence>
<organism evidence="9 11">
    <name type="scientific">Phytophthora kernoviae</name>
    <dbReference type="NCBI Taxonomy" id="325452"/>
    <lineage>
        <taxon>Eukaryota</taxon>
        <taxon>Sar</taxon>
        <taxon>Stramenopiles</taxon>
        <taxon>Oomycota</taxon>
        <taxon>Peronosporomycetes</taxon>
        <taxon>Peronosporales</taxon>
        <taxon>Peronosporaceae</taxon>
        <taxon>Phytophthora</taxon>
    </lineage>
</organism>
<dbReference type="CDD" id="cd01366">
    <property type="entry name" value="KISc_C_terminal"/>
    <property type="match status" value="1"/>
</dbReference>
<dbReference type="SUPFAM" id="SSF52540">
    <property type="entry name" value="P-loop containing nucleoside triphosphate hydrolases"/>
    <property type="match status" value="1"/>
</dbReference>
<name>A0A3F2RRB6_9STRA</name>
<gene>
    <name evidence="10" type="ORF">BBJ29_001969</name>
    <name evidence="9" type="ORF">BBP00_00004557</name>
</gene>
<evidence type="ECO:0000256" key="3">
    <source>
        <dbReference type="ARBA" id="ARBA00022741"/>
    </source>
</evidence>
<dbReference type="PROSITE" id="PS00411">
    <property type="entry name" value="KINESIN_MOTOR_1"/>
    <property type="match status" value="1"/>
</dbReference>
<dbReference type="EMBL" id="MBDO02000113">
    <property type="protein sequence ID" value="RLN62747.1"/>
    <property type="molecule type" value="Genomic_DNA"/>
</dbReference>
<evidence type="ECO:0000256" key="4">
    <source>
        <dbReference type="ARBA" id="ARBA00022840"/>
    </source>
</evidence>
<evidence type="ECO:0000256" key="2">
    <source>
        <dbReference type="ARBA" id="ARBA00022701"/>
    </source>
</evidence>
<dbReference type="Proteomes" id="UP000277300">
    <property type="component" value="Unassembled WGS sequence"/>
</dbReference>
<dbReference type="PANTHER" id="PTHR47972:SF45">
    <property type="entry name" value="PROTEIN CLARET SEGREGATIONAL"/>
    <property type="match status" value="1"/>
</dbReference>
<comment type="similarity">
    <text evidence="1">Belongs to the TRAFAC class myosin-kinesin ATPase superfamily. Kinesin family. KIN-14 subfamily.</text>
</comment>
<keyword evidence="3 6" id="KW-0547">Nucleotide-binding</keyword>
<reference evidence="11 12" key="1">
    <citation type="submission" date="2018-07" db="EMBL/GenBank/DDBJ databases">
        <title>Genome sequencing of oomycete isolates from Chile give support for New Zealand origin for Phytophthora kernoviae and make available the first Nothophytophthora sp. genome.</title>
        <authorList>
            <person name="Studholme D.J."/>
            <person name="Sanfuentes E."/>
            <person name="Panda P."/>
            <person name="Hill R."/>
            <person name="Sambles C."/>
            <person name="Grant M."/>
            <person name="Williams N.M."/>
            <person name="Mcdougal R.L."/>
        </authorList>
    </citation>
    <scope>NUCLEOTIDE SEQUENCE [LARGE SCALE GENOMIC DNA]</scope>
    <source>
        <strain evidence="9">Chile6</strain>
        <strain evidence="10">Chile7</strain>
    </source>
</reference>
<dbReference type="AlphaFoldDB" id="A0A3F2RRB6"/>
<protein>
    <recommendedName>
        <fullName evidence="7">Kinesin-like protein</fullName>
    </recommendedName>
</protein>
<evidence type="ECO:0000256" key="1">
    <source>
        <dbReference type="ARBA" id="ARBA00010899"/>
    </source>
</evidence>
<evidence type="ECO:0000313" key="11">
    <source>
        <dbReference type="Proteomes" id="UP000277300"/>
    </source>
</evidence>
<evidence type="ECO:0000313" key="12">
    <source>
        <dbReference type="Proteomes" id="UP000284657"/>
    </source>
</evidence>
<dbReference type="FunFam" id="3.40.850.10:FF:000372">
    <property type="entry name" value="Kinesin-like protein"/>
    <property type="match status" value="1"/>
</dbReference>
<evidence type="ECO:0000256" key="7">
    <source>
        <dbReference type="RuleBase" id="RU000394"/>
    </source>
</evidence>
<dbReference type="Gene3D" id="3.40.850.10">
    <property type="entry name" value="Kinesin motor domain"/>
    <property type="match status" value="1"/>
</dbReference>
<feature type="binding site" evidence="6">
    <location>
        <begin position="95"/>
        <end position="102"/>
    </location>
    <ligand>
        <name>ATP</name>
        <dbReference type="ChEBI" id="CHEBI:30616"/>
    </ligand>
</feature>
<dbReference type="GO" id="GO:0008017">
    <property type="term" value="F:microtubule binding"/>
    <property type="evidence" value="ECO:0007669"/>
    <property type="project" value="InterPro"/>
</dbReference>
<evidence type="ECO:0000256" key="6">
    <source>
        <dbReference type="PROSITE-ProRule" id="PRU00283"/>
    </source>
</evidence>
<dbReference type="PRINTS" id="PR00380">
    <property type="entry name" value="KINESINHEAVY"/>
</dbReference>
<dbReference type="GO" id="GO:0003777">
    <property type="term" value="F:microtubule motor activity"/>
    <property type="evidence" value="ECO:0007669"/>
    <property type="project" value="InterPro"/>
</dbReference>
<dbReference type="InterPro" id="IPR027640">
    <property type="entry name" value="Kinesin-like_fam"/>
</dbReference>
<feature type="non-terminal residue" evidence="9">
    <location>
        <position position="1"/>
    </location>
</feature>
<dbReference type="GO" id="GO:0005874">
    <property type="term" value="C:microtubule"/>
    <property type="evidence" value="ECO:0007669"/>
    <property type="project" value="UniProtKB-KW"/>
</dbReference>
<feature type="domain" description="Kinesin motor" evidence="8">
    <location>
        <begin position="6"/>
        <end position="338"/>
    </location>
</feature>
<dbReference type="Pfam" id="PF00225">
    <property type="entry name" value="Kinesin"/>
    <property type="match status" value="1"/>
</dbReference>
<evidence type="ECO:0000259" key="8">
    <source>
        <dbReference type="PROSITE" id="PS50067"/>
    </source>
</evidence>
<dbReference type="PANTHER" id="PTHR47972">
    <property type="entry name" value="KINESIN-LIKE PROTEIN KLP-3"/>
    <property type="match status" value="1"/>
</dbReference>